<dbReference type="PANTHER" id="PTHR31182">
    <property type="entry name" value="C2 NT-TYPE DOMAIN-CONTAINING PROTEIN"/>
    <property type="match status" value="1"/>
</dbReference>
<reference evidence="3" key="2">
    <citation type="submission" date="2020-06" db="EMBL/GenBank/DDBJ databases">
        <title>Helianthus annuus Genome sequencing and assembly Release 2.</title>
        <authorList>
            <person name="Gouzy J."/>
            <person name="Langlade N."/>
            <person name="Munos S."/>
        </authorList>
    </citation>
    <scope>NUCLEOTIDE SEQUENCE</scope>
    <source>
        <tissue evidence="3">Leaves</tissue>
    </source>
</reference>
<organism evidence="3 4">
    <name type="scientific">Helianthus annuus</name>
    <name type="common">Common sunflower</name>
    <dbReference type="NCBI Taxonomy" id="4232"/>
    <lineage>
        <taxon>Eukaryota</taxon>
        <taxon>Viridiplantae</taxon>
        <taxon>Streptophyta</taxon>
        <taxon>Embryophyta</taxon>
        <taxon>Tracheophyta</taxon>
        <taxon>Spermatophyta</taxon>
        <taxon>Magnoliopsida</taxon>
        <taxon>eudicotyledons</taxon>
        <taxon>Gunneridae</taxon>
        <taxon>Pentapetalae</taxon>
        <taxon>asterids</taxon>
        <taxon>campanulids</taxon>
        <taxon>Asterales</taxon>
        <taxon>Asteraceae</taxon>
        <taxon>Asteroideae</taxon>
        <taxon>Heliantheae alliance</taxon>
        <taxon>Heliantheae</taxon>
        <taxon>Helianthus</taxon>
    </lineage>
</organism>
<comment type="caution">
    <text evidence="3">The sequence shown here is derived from an EMBL/GenBank/DDBJ whole genome shotgun (WGS) entry which is preliminary data.</text>
</comment>
<feature type="region of interest" description="Disordered" evidence="1">
    <location>
        <begin position="194"/>
        <end position="214"/>
    </location>
</feature>
<evidence type="ECO:0000313" key="3">
    <source>
        <dbReference type="EMBL" id="KAF5770828.1"/>
    </source>
</evidence>
<accession>A0A9K3EDE7</accession>
<sequence>MRNWMFCSTSGTKHFKLHLTICELEGLLIDHVPNKDNHNLQVHVKLEIPKKGHIPRIAIQKDYTSKQRINPDGRVSWNEDFEQSCSLDVNSRSPRSWKIELEVHGIDVESNPKSDMLAKVKIDVTELTSRSERSVKLPVNCRIGGVTHEAILKVKLDVIEVEKNHTKNIVHPISPTHLLPSFLSCVSFQNQNQTRNKMEMESSQSETEEETDQSYQRIKTIDLIRSQSLHETIIYKNQGKEQATSYEVLEKIKLTRLLSWNIRKKPKDAPLLNKANGEGGDDIDNARRTLLSYLKPRKDRVKSGIKDGEFMDSARFEVGKWEKRTIKSRDGKLELQTEIFLATIDQRSEKALGGGACTVIATLITDWLYTNPNTLPLKCELDKLIRDGSREWRSLCEEEIHKGKFLDQHFDLDTVIQAKIRPLEVVSEKSYVGFFKLENVNDLDVLQDAMSFDTIWDEIQNGESSSEGVYIVSWNDHFFVLKKERNEIYIIDTLGERLAEGCDKAYILKFNEDSMVFNVQPQLKTSKVETEVDNHASVIKNEEQEKEKENSPEFACKGTSCCKEFIKGFLAAIPLGELQSNVEKGINGNAPLHQLLQIEFHYMSPLQQNSTCVDITN</sequence>
<dbReference type="AlphaFoldDB" id="A0A9K3EDE7"/>
<dbReference type="InterPro" id="IPR019448">
    <property type="entry name" value="NT-C2"/>
</dbReference>
<protein>
    <submittedName>
        <fullName evidence="3">NT-type C2 domain-containing protein</fullName>
    </submittedName>
</protein>
<keyword evidence="4" id="KW-1185">Reference proteome</keyword>
<dbReference type="Proteomes" id="UP000215914">
    <property type="component" value="Unassembled WGS sequence"/>
</dbReference>
<evidence type="ECO:0000313" key="4">
    <source>
        <dbReference type="Proteomes" id="UP000215914"/>
    </source>
</evidence>
<dbReference type="EMBL" id="MNCJ02000329">
    <property type="protein sequence ID" value="KAF5770828.1"/>
    <property type="molecule type" value="Genomic_DNA"/>
</dbReference>
<reference evidence="3" key="1">
    <citation type="journal article" date="2017" name="Nature">
        <title>The sunflower genome provides insights into oil metabolism, flowering and Asterid evolution.</title>
        <authorList>
            <person name="Badouin H."/>
            <person name="Gouzy J."/>
            <person name="Grassa C.J."/>
            <person name="Murat F."/>
            <person name="Staton S.E."/>
            <person name="Cottret L."/>
            <person name="Lelandais-Briere C."/>
            <person name="Owens G.L."/>
            <person name="Carrere S."/>
            <person name="Mayjonade B."/>
            <person name="Legrand L."/>
            <person name="Gill N."/>
            <person name="Kane N.C."/>
            <person name="Bowers J.E."/>
            <person name="Hubner S."/>
            <person name="Bellec A."/>
            <person name="Berard A."/>
            <person name="Berges H."/>
            <person name="Blanchet N."/>
            <person name="Boniface M.C."/>
            <person name="Brunel D."/>
            <person name="Catrice O."/>
            <person name="Chaidir N."/>
            <person name="Claudel C."/>
            <person name="Donnadieu C."/>
            <person name="Faraut T."/>
            <person name="Fievet G."/>
            <person name="Helmstetter N."/>
            <person name="King M."/>
            <person name="Knapp S.J."/>
            <person name="Lai Z."/>
            <person name="Le Paslier M.C."/>
            <person name="Lippi Y."/>
            <person name="Lorenzon L."/>
            <person name="Mandel J.R."/>
            <person name="Marage G."/>
            <person name="Marchand G."/>
            <person name="Marquand E."/>
            <person name="Bret-Mestries E."/>
            <person name="Morien E."/>
            <person name="Nambeesan S."/>
            <person name="Nguyen T."/>
            <person name="Pegot-Espagnet P."/>
            <person name="Pouilly N."/>
            <person name="Raftis F."/>
            <person name="Sallet E."/>
            <person name="Schiex T."/>
            <person name="Thomas J."/>
            <person name="Vandecasteele C."/>
            <person name="Vares D."/>
            <person name="Vear F."/>
            <person name="Vautrin S."/>
            <person name="Crespi M."/>
            <person name="Mangin B."/>
            <person name="Burke J.M."/>
            <person name="Salse J."/>
            <person name="Munos S."/>
            <person name="Vincourt P."/>
            <person name="Rieseberg L.H."/>
            <person name="Langlade N.B."/>
        </authorList>
    </citation>
    <scope>NUCLEOTIDE SEQUENCE</scope>
    <source>
        <tissue evidence="3">Leaves</tissue>
    </source>
</reference>
<name>A0A9K3EDE7_HELAN</name>
<evidence type="ECO:0000256" key="1">
    <source>
        <dbReference type="SAM" id="MobiDB-lite"/>
    </source>
</evidence>
<dbReference type="Gramene" id="mRNA:HanXRQr2_Chr14g0663751">
    <property type="protein sequence ID" value="mRNA:HanXRQr2_Chr14g0663751"/>
    <property type="gene ID" value="HanXRQr2_Chr14g0663751"/>
</dbReference>
<feature type="domain" description="C2 NT-type" evidence="2">
    <location>
        <begin position="5"/>
        <end position="160"/>
    </location>
</feature>
<dbReference type="PROSITE" id="PS51840">
    <property type="entry name" value="C2_NT"/>
    <property type="match status" value="1"/>
</dbReference>
<dbReference type="Pfam" id="PF10358">
    <property type="entry name" value="NT-C2"/>
    <property type="match status" value="1"/>
</dbReference>
<evidence type="ECO:0000259" key="2">
    <source>
        <dbReference type="PROSITE" id="PS51840"/>
    </source>
</evidence>
<proteinExistence type="predicted"/>
<gene>
    <name evidence="3" type="ORF">HanXRQr2_Chr14g0663751</name>
</gene>
<dbReference type="PANTHER" id="PTHR31182:SF21">
    <property type="entry name" value="C2 NT-TYPE DOMAIN-CONTAINING PROTEIN"/>
    <property type="match status" value="1"/>
</dbReference>